<feature type="chain" id="PRO_5046691968" evidence="1">
    <location>
        <begin position="20"/>
        <end position="176"/>
    </location>
</feature>
<keyword evidence="3" id="KW-1185">Reference proteome</keyword>
<dbReference type="Proteomes" id="UP001628091">
    <property type="component" value="Unassembled WGS sequence"/>
</dbReference>
<dbReference type="CDD" id="cd07821">
    <property type="entry name" value="PYR_PYL_RCAR_like"/>
    <property type="match status" value="1"/>
</dbReference>
<dbReference type="PANTHER" id="PTHR39332">
    <property type="entry name" value="BLL4707 PROTEIN"/>
    <property type="match status" value="1"/>
</dbReference>
<keyword evidence="1" id="KW-0732">Signal</keyword>
<dbReference type="InterPro" id="IPR019587">
    <property type="entry name" value="Polyketide_cyclase/dehydratase"/>
</dbReference>
<evidence type="ECO:0000313" key="3">
    <source>
        <dbReference type="Proteomes" id="UP001628091"/>
    </source>
</evidence>
<dbReference type="EMBL" id="BAAFZP010000002">
    <property type="protein sequence ID" value="GAB1583981.1"/>
    <property type="molecule type" value="Genomic_DNA"/>
</dbReference>
<proteinExistence type="predicted"/>
<name>A0ABQ0H500_9HYPH</name>
<gene>
    <name evidence="2" type="ORF">PPNSA23_39240</name>
</gene>
<reference evidence="2 3" key="1">
    <citation type="submission" date="2024-10" db="EMBL/GenBank/DDBJ databases">
        <title>Isolation, draft genome sequencing and identification of Phyllobacterium sp. NSA23, isolated from leaf soil.</title>
        <authorList>
            <person name="Akita H."/>
        </authorList>
    </citation>
    <scope>NUCLEOTIDE SEQUENCE [LARGE SCALE GENOMIC DNA]</scope>
    <source>
        <strain evidence="2 3">NSA23</strain>
    </source>
</reference>
<dbReference type="RefSeq" id="WP_407866490.1">
    <property type="nucleotide sequence ID" value="NZ_BAAFZP010000002.1"/>
</dbReference>
<dbReference type="PANTHER" id="PTHR39332:SF7">
    <property type="entry name" value="SRPBCC FAMILY PROTEIN"/>
    <property type="match status" value="1"/>
</dbReference>
<dbReference type="Pfam" id="PF10604">
    <property type="entry name" value="Polyketide_cyc2"/>
    <property type="match status" value="1"/>
</dbReference>
<dbReference type="InterPro" id="IPR023393">
    <property type="entry name" value="START-like_dom_sf"/>
</dbReference>
<comment type="caution">
    <text evidence="2">The sequence shown here is derived from an EMBL/GenBank/DDBJ whole genome shotgun (WGS) entry which is preliminary data.</text>
</comment>
<protein>
    <submittedName>
        <fullName evidence="2">SRPBCC family protein</fullName>
    </submittedName>
</protein>
<organism evidence="2 3">
    <name type="scientific">Phyllobacterium phragmitis</name>
    <dbReference type="NCBI Taxonomy" id="2670329"/>
    <lineage>
        <taxon>Bacteria</taxon>
        <taxon>Pseudomonadati</taxon>
        <taxon>Pseudomonadota</taxon>
        <taxon>Alphaproteobacteria</taxon>
        <taxon>Hyphomicrobiales</taxon>
        <taxon>Phyllobacteriaceae</taxon>
        <taxon>Phyllobacterium</taxon>
    </lineage>
</organism>
<accession>A0ABQ0H500</accession>
<evidence type="ECO:0000313" key="2">
    <source>
        <dbReference type="EMBL" id="GAB1583981.1"/>
    </source>
</evidence>
<dbReference type="Gene3D" id="3.30.530.20">
    <property type="match status" value="1"/>
</dbReference>
<evidence type="ECO:0000256" key="1">
    <source>
        <dbReference type="SAM" id="SignalP"/>
    </source>
</evidence>
<feature type="signal peptide" evidence="1">
    <location>
        <begin position="1"/>
        <end position="19"/>
    </location>
</feature>
<sequence>MKQLLAILFVAIGTSLAFAHGPTPQKVEETVSISAPPEAVWAVIGDFANLAAWHPLVVNCTGTGGNNTGAERTVELKSGGRITEGLDEYDAAGHAYSYRLAKENAEVLPVSSYSATLSVRPAGEGGSEVVWKASLYRADTGNYPPEGRDDAAATAAMKAFFRTGLDNLKQMAEARQ</sequence>
<dbReference type="SUPFAM" id="SSF55961">
    <property type="entry name" value="Bet v1-like"/>
    <property type="match status" value="1"/>
</dbReference>